<name>A0A1H3WNQ2_9FLAO</name>
<evidence type="ECO:0000313" key="2">
    <source>
        <dbReference type="EMBL" id="SDZ87818.1"/>
    </source>
</evidence>
<evidence type="ECO:0000313" key="3">
    <source>
        <dbReference type="Proteomes" id="UP000198820"/>
    </source>
</evidence>
<dbReference type="AlphaFoldDB" id="A0A1H3WNQ2"/>
<dbReference type="NCBIfam" id="TIGR03915">
    <property type="entry name" value="SAM_7_link_chp"/>
    <property type="match status" value="1"/>
</dbReference>
<proteinExistence type="predicted"/>
<organism evidence="2 3">
    <name type="scientific">Psychroflexus halocasei</name>
    <dbReference type="NCBI Taxonomy" id="908615"/>
    <lineage>
        <taxon>Bacteria</taxon>
        <taxon>Pseudomonadati</taxon>
        <taxon>Bacteroidota</taxon>
        <taxon>Flavobacteriia</taxon>
        <taxon>Flavobacteriales</taxon>
        <taxon>Flavobacteriaceae</taxon>
        <taxon>Psychroflexus</taxon>
    </lineage>
</organism>
<dbReference type="Proteomes" id="UP000198820">
    <property type="component" value="Unassembled WGS sequence"/>
</dbReference>
<keyword evidence="3" id="KW-1185">Reference proteome</keyword>
<feature type="domain" description="DUF4130" evidence="1">
    <location>
        <begin position="85"/>
        <end position="250"/>
    </location>
</feature>
<dbReference type="Pfam" id="PF13566">
    <property type="entry name" value="DUF4130"/>
    <property type="match status" value="1"/>
</dbReference>
<sequence>MQNTFIYDGSFNGLLTAIFEIYELKIKNVRIVAKHYYEASFFEEYHEVITNEEKANRVWKAVIKYGKPIDAHLIYRCFLSEINGIEQNLFNYIKILISKKQSIAKDYGQADVFHLAEVNKKIGREKHRMDAFVRFRKTKDNIYFASISPDFNVLPLLEKHFQKRYADQLWCIYDICRNYGLYYDLNSVKIVHFDLPENILNTSDEIFQKEEIQYQKLWKNYFESTNIKARANQKLHEQHVPRRYWKYLSEKNLLNW</sequence>
<dbReference type="InterPro" id="IPR025404">
    <property type="entry name" value="DUF4130"/>
</dbReference>
<accession>A0A1H3WNQ2</accession>
<dbReference type="EMBL" id="FNQF01000002">
    <property type="protein sequence ID" value="SDZ87818.1"/>
    <property type="molecule type" value="Genomic_DNA"/>
</dbReference>
<protein>
    <submittedName>
        <fullName evidence="2">Probable DNA metabolism protein</fullName>
    </submittedName>
</protein>
<reference evidence="2 3" key="1">
    <citation type="submission" date="2016-10" db="EMBL/GenBank/DDBJ databases">
        <authorList>
            <person name="de Groot N.N."/>
        </authorList>
    </citation>
    <scope>NUCLEOTIDE SEQUENCE [LARGE SCALE GENOMIC DNA]</scope>
    <source>
        <strain evidence="2 3">DSM 23581</strain>
    </source>
</reference>
<dbReference type="InterPro" id="IPR023875">
    <property type="entry name" value="DNA_repair_put"/>
</dbReference>
<evidence type="ECO:0000259" key="1">
    <source>
        <dbReference type="Pfam" id="PF13566"/>
    </source>
</evidence>
<dbReference type="STRING" id="908615.SAMN05421540_10249"/>
<gene>
    <name evidence="2" type="ORF">SAMN05421540_10249</name>
</gene>